<keyword evidence="4" id="KW-1185">Reference proteome</keyword>
<name>A0A543E4A2_9PSEU</name>
<reference evidence="3 4" key="1">
    <citation type="submission" date="2019-06" db="EMBL/GenBank/DDBJ databases">
        <title>Sequencing the genomes of 1000 actinobacteria strains.</title>
        <authorList>
            <person name="Klenk H.-P."/>
        </authorList>
    </citation>
    <scope>NUCLEOTIDE SEQUENCE [LARGE SCALE GENOMIC DNA]</scope>
    <source>
        <strain evidence="3 4">DSM 45301</strain>
    </source>
</reference>
<dbReference type="Proteomes" id="UP000315677">
    <property type="component" value="Unassembled WGS sequence"/>
</dbReference>
<feature type="domain" description="DUF397" evidence="2">
    <location>
        <begin position="21"/>
        <end position="74"/>
    </location>
</feature>
<protein>
    <submittedName>
        <fullName evidence="3">Uncharacterized protein DUF397</fullName>
    </submittedName>
</protein>
<evidence type="ECO:0000256" key="1">
    <source>
        <dbReference type="SAM" id="MobiDB-lite"/>
    </source>
</evidence>
<evidence type="ECO:0000259" key="2">
    <source>
        <dbReference type="Pfam" id="PF04149"/>
    </source>
</evidence>
<dbReference type="EMBL" id="VFPA01000001">
    <property type="protein sequence ID" value="TQM16289.1"/>
    <property type="molecule type" value="Genomic_DNA"/>
</dbReference>
<comment type="caution">
    <text evidence="3">The sequence shown here is derived from an EMBL/GenBank/DDBJ whole genome shotgun (WGS) entry which is preliminary data.</text>
</comment>
<proteinExistence type="predicted"/>
<dbReference type="OrthoDB" id="4558943at2"/>
<accession>A0A543E4A2</accession>
<sequence>MQDFGGSSEESRESPAGVVPLQWRKSGHSNPNGSCVELAPMYDGRVAMRNSRHPDGEVLVHAAAEFRAFLLGVKDGEFDYLIDGD</sequence>
<dbReference type="AlphaFoldDB" id="A0A543E4A2"/>
<organism evidence="3 4">
    <name type="scientific">Pseudonocardia kunmingensis</name>
    <dbReference type="NCBI Taxonomy" id="630975"/>
    <lineage>
        <taxon>Bacteria</taxon>
        <taxon>Bacillati</taxon>
        <taxon>Actinomycetota</taxon>
        <taxon>Actinomycetes</taxon>
        <taxon>Pseudonocardiales</taxon>
        <taxon>Pseudonocardiaceae</taxon>
        <taxon>Pseudonocardia</taxon>
    </lineage>
</organism>
<dbReference type="InterPro" id="IPR007278">
    <property type="entry name" value="DUF397"/>
</dbReference>
<evidence type="ECO:0000313" key="4">
    <source>
        <dbReference type="Proteomes" id="UP000315677"/>
    </source>
</evidence>
<dbReference type="Pfam" id="PF04149">
    <property type="entry name" value="DUF397"/>
    <property type="match status" value="1"/>
</dbReference>
<feature type="region of interest" description="Disordered" evidence="1">
    <location>
        <begin position="1"/>
        <end position="32"/>
    </location>
</feature>
<gene>
    <name evidence="3" type="ORF">FB558_3099</name>
</gene>
<evidence type="ECO:0000313" key="3">
    <source>
        <dbReference type="EMBL" id="TQM16289.1"/>
    </source>
</evidence>
<dbReference type="RefSeq" id="WP_142053226.1">
    <property type="nucleotide sequence ID" value="NZ_VFPA01000001.1"/>
</dbReference>